<evidence type="ECO:0000256" key="1">
    <source>
        <dbReference type="ARBA" id="ARBA00023015"/>
    </source>
</evidence>
<evidence type="ECO:0000313" key="7">
    <source>
        <dbReference type="Proteomes" id="UP001519887"/>
    </source>
</evidence>
<evidence type="ECO:0000256" key="2">
    <source>
        <dbReference type="ARBA" id="ARBA00023125"/>
    </source>
</evidence>
<dbReference type="InterPro" id="IPR009057">
    <property type="entry name" value="Homeodomain-like_sf"/>
</dbReference>
<keyword evidence="1" id="KW-0805">Transcription regulation</keyword>
<evidence type="ECO:0000259" key="4">
    <source>
        <dbReference type="PROSITE" id="PS01124"/>
    </source>
</evidence>
<protein>
    <submittedName>
        <fullName evidence="6">AraC family transcriptional regulator</fullName>
    </submittedName>
</protein>
<gene>
    <name evidence="6" type="ORF">K0U00_40485</name>
</gene>
<dbReference type="InterPro" id="IPR002710">
    <property type="entry name" value="Dilute_dom"/>
</dbReference>
<dbReference type="SUPFAM" id="SSF46689">
    <property type="entry name" value="Homeodomain-like"/>
    <property type="match status" value="1"/>
</dbReference>
<dbReference type="PROSITE" id="PS00041">
    <property type="entry name" value="HTH_ARAC_FAMILY_1"/>
    <property type="match status" value="1"/>
</dbReference>
<dbReference type="Proteomes" id="UP001519887">
    <property type="component" value="Unassembled WGS sequence"/>
</dbReference>
<feature type="domain" description="Dilute" evidence="5">
    <location>
        <begin position="1"/>
        <end position="95"/>
    </location>
</feature>
<dbReference type="EMBL" id="JAHZIK010002179">
    <property type="protein sequence ID" value="MBW7460360.1"/>
    <property type="molecule type" value="Genomic_DNA"/>
</dbReference>
<dbReference type="PRINTS" id="PR00032">
    <property type="entry name" value="HTHARAC"/>
</dbReference>
<comment type="caution">
    <text evidence="6">The sequence shown here is derived from an EMBL/GenBank/DDBJ whole genome shotgun (WGS) entry which is preliminary data.</text>
</comment>
<evidence type="ECO:0000313" key="6">
    <source>
        <dbReference type="EMBL" id="MBW7460360.1"/>
    </source>
</evidence>
<feature type="domain" description="HTH araC/xylS-type" evidence="4">
    <location>
        <begin position="41"/>
        <end position="140"/>
    </location>
</feature>
<dbReference type="PANTHER" id="PTHR43280">
    <property type="entry name" value="ARAC-FAMILY TRANSCRIPTIONAL REGULATOR"/>
    <property type="match status" value="1"/>
</dbReference>
<proteinExistence type="predicted"/>
<dbReference type="SMART" id="SM00342">
    <property type="entry name" value="HTH_ARAC"/>
    <property type="match status" value="1"/>
</dbReference>
<sequence>NQLDDWETADDLRLLCWETFRELAQQMQTLRYAKKHRTHILRIRKYVEENYHNPELSLNYLSNLFDINPKYLSKLFKDEIGEKFVDLLITHRIEKAKQLMMETDKPIQEISEEVGYTNYNSFNRAFKNVVGIAPSDYRKAI</sequence>
<feature type="non-terminal residue" evidence="6">
    <location>
        <position position="1"/>
    </location>
</feature>
<name>A0ABS7CHE2_9BACL</name>
<evidence type="ECO:0000259" key="5">
    <source>
        <dbReference type="PROSITE" id="PS51126"/>
    </source>
</evidence>
<dbReference type="InterPro" id="IPR018062">
    <property type="entry name" value="HTH_AraC-typ_CS"/>
</dbReference>
<dbReference type="InterPro" id="IPR020449">
    <property type="entry name" value="Tscrpt_reg_AraC-type_HTH"/>
</dbReference>
<dbReference type="Gene3D" id="1.10.10.60">
    <property type="entry name" value="Homeodomain-like"/>
    <property type="match status" value="2"/>
</dbReference>
<keyword evidence="3" id="KW-0804">Transcription</keyword>
<dbReference type="InterPro" id="IPR018060">
    <property type="entry name" value="HTH_AraC"/>
</dbReference>
<reference evidence="6 7" key="1">
    <citation type="submission" date="2021-07" db="EMBL/GenBank/DDBJ databases">
        <title>Paenibacillus radiodurans sp. nov., isolated from the southeastern edge of Tengger Desert.</title>
        <authorList>
            <person name="Zhang G."/>
        </authorList>
    </citation>
    <scope>NUCLEOTIDE SEQUENCE [LARGE SCALE GENOMIC DNA]</scope>
    <source>
        <strain evidence="6 7">CCM 7311</strain>
    </source>
</reference>
<accession>A0ABS7CHE2</accession>
<keyword evidence="7" id="KW-1185">Reference proteome</keyword>
<dbReference type="PANTHER" id="PTHR43280:SF34">
    <property type="entry name" value="ARAC-FAMILY TRANSCRIPTIONAL REGULATOR"/>
    <property type="match status" value="1"/>
</dbReference>
<dbReference type="PROSITE" id="PS01124">
    <property type="entry name" value="HTH_ARAC_FAMILY_2"/>
    <property type="match status" value="1"/>
</dbReference>
<keyword evidence="2" id="KW-0238">DNA-binding</keyword>
<evidence type="ECO:0000256" key="3">
    <source>
        <dbReference type="ARBA" id="ARBA00023163"/>
    </source>
</evidence>
<dbReference type="Pfam" id="PF12833">
    <property type="entry name" value="HTH_18"/>
    <property type="match status" value="1"/>
</dbReference>
<organism evidence="6 7">
    <name type="scientific">Paenibacillus sepulcri</name>
    <dbReference type="NCBI Taxonomy" id="359917"/>
    <lineage>
        <taxon>Bacteria</taxon>
        <taxon>Bacillati</taxon>
        <taxon>Bacillota</taxon>
        <taxon>Bacilli</taxon>
        <taxon>Bacillales</taxon>
        <taxon>Paenibacillaceae</taxon>
        <taxon>Paenibacillus</taxon>
    </lineage>
</organism>
<dbReference type="PROSITE" id="PS51126">
    <property type="entry name" value="DILUTE"/>
    <property type="match status" value="1"/>
</dbReference>